<dbReference type="Proteomes" id="UP000447434">
    <property type="component" value="Chromosome 20"/>
</dbReference>
<keyword evidence="1" id="KW-0732">Signal</keyword>
<feature type="signal peptide" evidence="1">
    <location>
        <begin position="1"/>
        <end position="28"/>
    </location>
</feature>
<keyword evidence="3" id="KW-1185">Reference proteome</keyword>
<protein>
    <recommendedName>
        <fullName evidence="4">Secreted protein</fullName>
    </recommendedName>
</protein>
<gene>
    <name evidence="2" type="ORF">Lalb_Chr20g0112491</name>
</gene>
<proteinExistence type="predicted"/>
<comment type="caution">
    <text evidence="2">The sequence shown here is derived from an EMBL/GenBank/DDBJ whole genome shotgun (WGS) entry which is preliminary data.</text>
</comment>
<evidence type="ECO:0000313" key="2">
    <source>
        <dbReference type="EMBL" id="KAE9590901.1"/>
    </source>
</evidence>
<dbReference type="AlphaFoldDB" id="A0A6A4NPS4"/>
<name>A0A6A4NPS4_LUPAL</name>
<organism evidence="2 3">
    <name type="scientific">Lupinus albus</name>
    <name type="common">White lupine</name>
    <name type="synonym">Lupinus termis</name>
    <dbReference type="NCBI Taxonomy" id="3870"/>
    <lineage>
        <taxon>Eukaryota</taxon>
        <taxon>Viridiplantae</taxon>
        <taxon>Streptophyta</taxon>
        <taxon>Embryophyta</taxon>
        <taxon>Tracheophyta</taxon>
        <taxon>Spermatophyta</taxon>
        <taxon>Magnoliopsida</taxon>
        <taxon>eudicotyledons</taxon>
        <taxon>Gunneridae</taxon>
        <taxon>Pentapetalae</taxon>
        <taxon>rosids</taxon>
        <taxon>fabids</taxon>
        <taxon>Fabales</taxon>
        <taxon>Fabaceae</taxon>
        <taxon>Papilionoideae</taxon>
        <taxon>50 kb inversion clade</taxon>
        <taxon>genistoids sensu lato</taxon>
        <taxon>core genistoids</taxon>
        <taxon>Genisteae</taxon>
        <taxon>Lupinus</taxon>
    </lineage>
</organism>
<evidence type="ECO:0008006" key="4">
    <source>
        <dbReference type="Google" id="ProtNLM"/>
    </source>
</evidence>
<evidence type="ECO:0000313" key="3">
    <source>
        <dbReference type="Proteomes" id="UP000447434"/>
    </source>
</evidence>
<dbReference type="EMBL" id="WOCE01000020">
    <property type="protein sequence ID" value="KAE9590901.1"/>
    <property type="molecule type" value="Genomic_DNA"/>
</dbReference>
<sequence>MSVIAAASFSCFLLCLCPSSFLVCSVMSCINSTERVNDFGYVCISNTQTCLNNRVHFISWVHYWNQADA</sequence>
<reference evidence="3" key="1">
    <citation type="journal article" date="2020" name="Nat. Commun.">
        <title>Genome sequence of the cluster root forming white lupin.</title>
        <authorList>
            <person name="Hufnagel B."/>
            <person name="Marques A."/>
            <person name="Soriano A."/>
            <person name="Marques L."/>
            <person name="Divol F."/>
            <person name="Doumas P."/>
            <person name="Sallet E."/>
            <person name="Mancinotti D."/>
            <person name="Carrere S."/>
            <person name="Marande W."/>
            <person name="Arribat S."/>
            <person name="Keller J."/>
            <person name="Huneau C."/>
            <person name="Blein T."/>
            <person name="Aime D."/>
            <person name="Laguerre M."/>
            <person name="Taylor J."/>
            <person name="Schubert V."/>
            <person name="Nelson M."/>
            <person name="Geu-Flores F."/>
            <person name="Crespi M."/>
            <person name="Gallardo-Guerrero K."/>
            <person name="Delaux P.-M."/>
            <person name="Salse J."/>
            <person name="Berges H."/>
            <person name="Guyot R."/>
            <person name="Gouzy J."/>
            <person name="Peret B."/>
        </authorList>
    </citation>
    <scope>NUCLEOTIDE SEQUENCE [LARGE SCALE GENOMIC DNA]</scope>
    <source>
        <strain evidence="3">cv. Amiga</strain>
    </source>
</reference>
<accession>A0A6A4NPS4</accession>
<feature type="chain" id="PRO_5025352568" description="Secreted protein" evidence="1">
    <location>
        <begin position="29"/>
        <end position="69"/>
    </location>
</feature>
<evidence type="ECO:0000256" key="1">
    <source>
        <dbReference type="SAM" id="SignalP"/>
    </source>
</evidence>